<dbReference type="Proteomes" id="UP000003729">
    <property type="component" value="Unassembled WGS sequence"/>
</dbReference>
<evidence type="ECO:0000313" key="2">
    <source>
        <dbReference type="EMBL" id="EEB46871.1"/>
    </source>
</evidence>
<sequence>MKAIFPLLLLIPIIAIAQPGSWNNSNNPRWQDTTNERPFNQNRANMQNMRNINQGSAVRGPRLLDCSNTTNVALCEKHNEALKICGTERGPVHAQCMQDEMYGRRNQ</sequence>
<feature type="signal peptide" evidence="1">
    <location>
        <begin position="1"/>
        <end position="17"/>
    </location>
</feature>
<dbReference type="AlphaFoldDB" id="B6XCX3"/>
<evidence type="ECO:0000313" key="3">
    <source>
        <dbReference type="Proteomes" id="UP000003729"/>
    </source>
</evidence>
<reference evidence="2 3" key="2">
    <citation type="submission" date="2008-10" db="EMBL/GenBank/DDBJ databases">
        <authorList>
            <person name="Fulton L."/>
            <person name="Clifton S."/>
            <person name="Fulton B."/>
            <person name="Xu J."/>
            <person name="Minx P."/>
            <person name="Pepin K.H."/>
            <person name="Johnson M."/>
            <person name="Bhonagiri V."/>
            <person name="Nash W.E."/>
            <person name="Mardis E.R."/>
            <person name="Wilson R.K."/>
        </authorList>
    </citation>
    <scope>NUCLEOTIDE SEQUENCE [LARGE SCALE GENOMIC DNA]</scope>
    <source>
        <strain evidence="2 3">DSM 30120</strain>
    </source>
</reference>
<organism evidence="2 3">
    <name type="scientific">Providencia alcalifaciens DSM 30120</name>
    <dbReference type="NCBI Taxonomy" id="520999"/>
    <lineage>
        <taxon>Bacteria</taxon>
        <taxon>Pseudomonadati</taxon>
        <taxon>Pseudomonadota</taxon>
        <taxon>Gammaproteobacteria</taxon>
        <taxon>Enterobacterales</taxon>
        <taxon>Morganellaceae</taxon>
        <taxon>Providencia</taxon>
    </lineage>
</organism>
<reference evidence="2 3" key="1">
    <citation type="submission" date="2008-10" db="EMBL/GenBank/DDBJ databases">
        <title>Draft genome sequence of Providencia alcalifaciens (DSM 30120).</title>
        <authorList>
            <person name="Sudarsanam P."/>
            <person name="Ley R."/>
            <person name="Guruge J."/>
            <person name="Turnbaugh P.J."/>
            <person name="Mahowald M."/>
            <person name="Liep D."/>
            <person name="Gordon J."/>
        </authorList>
    </citation>
    <scope>NUCLEOTIDE SEQUENCE [LARGE SCALE GENOMIC DNA]</scope>
    <source>
        <strain evidence="2 3">DSM 30120</strain>
    </source>
</reference>
<accession>B6XCX3</accession>
<evidence type="ECO:0000256" key="1">
    <source>
        <dbReference type="SAM" id="SignalP"/>
    </source>
</evidence>
<protein>
    <submittedName>
        <fullName evidence="2">Uncharacterized protein</fullName>
    </submittedName>
</protein>
<name>B6XCX3_9GAMM</name>
<keyword evidence="1" id="KW-0732">Signal</keyword>
<gene>
    <name evidence="2" type="ORF">PROVALCAL_01190</name>
</gene>
<feature type="chain" id="PRO_5002852452" evidence="1">
    <location>
        <begin position="18"/>
        <end position="107"/>
    </location>
</feature>
<comment type="caution">
    <text evidence="2">The sequence shown here is derived from an EMBL/GenBank/DDBJ whole genome shotgun (WGS) entry which is preliminary data.</text>
</comment>
<dbReference type="EMBL" id="ABXW01000017">
    <property type="protein sequence ID" value="EEB46871.1"/>
    <property type="molecule type" value="Genomic_DNA"/>
</dbReference>
<proteinExistence type="predicted"/>